<dbReference type="InterPro" id="IPR036249">
    <property type="entry name" value="Thioredoxin-like_sf"/>
</dbReference>
<dbReference type="STRING" id="178035.A0A154PA51"/>
<keyword evidence="5" id="KW-0808">Transferase</keyword>
<dbReference type="InterPro" id="IPR004045">
    <property type="entry name" value="Glutathione_S-Trfase_N"/>
</dbReference>
<dbReference type="InterPro" id="IPR050983">
    <property type="entry name" value="GST_Omega/HSP26"/>
</dbReference>
<dbReference type="Pfam" id="PF13410">
    <property type="entry name" value="GST_C_2"/>
    <property type="match status" value="1"/>
</dbReference>
<dbReference type="GO" id="GO:0045174">
    <property type="term" value="F:glutathione dehydrogenase (ascorbate) activity"/>
    <property type="evidence" value="ECO:0007669"/>
    <property type="project" value="TreeGrafter"/>
</dbReference>
<evidence type="ECO:0000256" key="1">
    <source>
        <dbReference type="ARBA" id="ARBA00011067"/>
    </source>
</evidence>
<organism evidence="5 6">
    <name type="scientific">Dufourea novaeangliae</name>
    <name type="common">Sweat bee</name>
    <dbReference type="NCBI Taxonomy" id="178035"/>
    <lineage>
        <taxon>Eukaryota</taxon>
        <taxon>Metazoa</taxon>
        <taxon>Ecdysozoa</taxon>
        <taxon>Arthropoda</taxon>
        <taxon>Hexapoda</taxon>
        <taxon>Insecta</taxon>
        <taxon>Pterygota</taxon>
        <taxon>Neoptera</taxon>
        <taxon>Endopterygota</taxon>
        <taxon>Hymenoptera</taxon>
        <taxon>Apocrita</taxon>
        <taxon>Aculeata</taxon>
        <taxon>Apoidea</taxon>
        <taxon>Anthophila</taxon>
        <taxon>Halictidae</taxon>
        <taxon>Rophitinae</taxon>
        <taxon>Dufourea</taxon>
    </lineage>
</organism>
<dbReference type="CDD" id="cd03184">
    <property type="entry name" value="GST_C_Omega"/>
    <property type="match status" value="1"/>
</dbReference>
<dbReference type="SUPFAM" id="SSF52833">
    <property type="entry name" value="Thioredoxin-like"/>
    <property type="match status" value="1"/>
</dbReference>
<feature type="domain" description="GST N-terminal" evidence="3">
    <location>
        <begin position="18"/>
        <end position="97"/>
    </location>
</feature>
<proteinExistence type="inferred from homology"/>
<evidence type="ECO:0000259" key="3">
    <source>
        <dbReference type="PROSITE" id="PS50404"/>
    </source>
</evidence>
<keyword evidence="2" id="KW-0560">Oxidoreductase</keyword>
<feature type="domain" description="GST C-terminal" evidence="4">
    <location>
        <begin position="102"/>
        <end position="230"/>
    </location>
</feature>
<dbReference type="GO" id="GO:0004364">
    <property type="term" value="F:glutathione transferase activity"/>
    <property type="evidence" value="ECO:0007669"/>
    <property type="project" value="InterPro"/>
</dbReference>
<comment type="similarity">
    <text evidence="1">Belongs to the GST superfamily. Omega family.</text>
</comment>
<sequence>MSSKHLAAGSVAQPIVPGKIRLYSMRFCPYAQRIHLVLDAKNIPYDVVYINLISKPDWFLEKSCFGKVPCVELEEGETLYESLVIAEYLDEAYPQNKLYPNNPLAKARDKLLIDRFNSVINTMYKLYLNIPTERDVFEEALAGLEVFEKELATRATPFFSGNSPGMLDFMIWPWWERSDVMKVLRGEQFVMPRDRFKKLLEWKSGMKKNSAVKNSYLDTEVHAKFMQSRLAGIPQYDLVA</sequence>
<dbReference type="InterPro" id="IPR040079">
    <property type="entry name" value="Glutathione_S-Trfase"/>
</dbReference>
<protein>
    <submittedName>
        <fullName evidence="5">Glutathione S-transferase omega-1</fullName>
    </submittedName>
</protein>
<dbReference type="PROSITE" id="PS50404">
    <property type="entry name" value="GST_NTER"/>
    <property type="match status" value="1"/>
</dbReference>
<dbReference type="PANTHER" id="PTHR43968:SF6">
    <property type="entry name" value="GLUTATHIONE S-TRANSFERASE OMEGA"/>
    <property type="match status" value="1"/>
</dbReference>
<dbReference type="GO" id="GO:0005737">
    <property type="term" value="C:cytoplasm"/>
    <property type="evidence" value="ECO:0007669"/>
    <property type="project" value="InterPro"/>
</dbReference>
<keyword evidence="6" id="KW-1185">Reference proteome</keyword>
<dbReference type="SUPFAM" id="SSF47616">
    <property type="entry name" value="GST C-terminal domain-like"/>
    <property type="match status" value="1"/>
</dbReference>
<dbReference type="PRINTS" id="PR01625">
    <property type="entry name" value="GSTRNSFRASEO"/>
</dbReference>
<dbReference type="Gene3D" id="1.20.1050.10">
    <property type="match status" value="1"/>
</dbReference>
<dbReference type="FunFam" id="1.20.1050.10:FF:000009">
    <property type="entry name" value="Glutathione S-transferase omega-1"/>
    <property type="match status" value="1"/>
</dbReference>
<name>A0A154PA51_DUFNO</name>
<dbReference type="PANTHER" id="PTHR43968">
    <property type="match status" value="1"/>
</dbReference>
<dbReference type="OMA" id="LDDTYPG"/>
<accession>A0A154PA51</accession>
<evidence type="ECO:0000259" key="4">
    <source>
        <dbReference type="PROSITE" id="PS50405"/>
    </source>
</evidence>
<dbReference type="Gene3D" id="3.40.30.10">
    <property type="entry name" value="Glutaredoxin"/>
    <property type="match status" value="1"/>
</dbReference>
<dbReference type="Pfam" id="PF13417">
    <property type="entry name" value="GST_N_3"/>
    <property type="match status" value="1"/>
</dbReference>
<dbReference type="GO" id="GO:0006749">
    <property type="term" value="P:glutathione metabolic process"/>
    <property type="evidence" value="ECO:0007669"/>
    <property type="project" value="TreeGrafter"/>
</dbReference>
<dbReference type="CDD" id="cd03055">
    <property type="entry name" value="GST_N_Omega"/>
    <property type="match status" value="1"/>
</dbReference>
<dbReference type="SFLD" id="SFLDS00019">
    <property type="entry name" value="Glutathione_Transferase_(cytos"/>
    <property type="match status" value="1"/>
</dbReference>
<evidence type="ECO:0000256" key="2">
    <source>
        <dbReference type="ARBA" id="ARBA00023002"/>
    </source>
</evidence>
<dbReference type="FunFam" id="3.40.30.10:FF:000123">
    <property type="entry name" value="Glutathione transferase o1"/>
    <property type="match status" value="1"/>
</dbReference>
<dbReference type="InterPro" id="IPR005442">
    <property type="entry name" value="GST_omega"/>
</dbReference>
<evidence type="ECO:0000313" key="6">
    <source>
        <dbReference type="Proteomes" id="UP000076502"/>
    </source>
</evidence>
<dbReference type="SFLD" id="SFLDG00358">
    <property type="entry name" value="Main_(cytGST)"/>
    <property type="match status" value="1"/>
</dbReference>
<dbReference type="InterPro" id="IPR010987">
    <property type="entry name" value="Glutathione-S-Trfase_C-like"/>
</dbReference>
<reference evidence="5 6" key="1">
    <citation type="submission" date="2015-07" db="EMBL/GenBank/DDBJ databases">
        <title>The genome of Dufourea novaeangliae.</title>
        <authorList>
            <person name="Pan H."/>
            <person name="Kapheim K."/>
        </authorList>
    </citation>
    <scope>NUCLEOTIDE SEQUENCE [LARGE SCALE GENOMIC DNA]</scope>
    <source>
        <strain evidence="5">0120121106</strain>
        <tissue evidence="5">Whole body</tissue>
    </source>
</reference>
<dbReference type="InterPro" id="IPR036282">
    <property type="entry name" value="Glutathione-S-Trfase_C_sf"/>
</dbReference>
<dbReference type="OrthoDB" id="4951845at2759"/>
<dbReference type="Proteomes" id="UP000076502">
    <property type="component" value="Unassembled WGS sequence"/>
</dbReference>
<gene>
    <name evidence="5" type="ORF">WN55_09167</name>
</gene>
<dbReference type="AlphaFoldDB" id="A0A154PA51"/>
<evidence type="ECO:0000313" key="5">
    <source>
        <dbReference type="EMBL" id="KZC08264.1"/>
    </source>
</evidence>
<dbReference type="PROSITE" id="PS50405">
    <property type="entry name" value="GST_CTER"/>
    <property type="match status" value="1"/>
</dbReference>
<dbReference type="EMBL" id="KQ434846">
    <property type="protein sequence ID" value="KZC08264.1"/>
    <property type="molecule type" value="Genomic_DNA"/>
</dbReference>